<proteinExistence type="predicted"/>
<evidence type="ECO:0000313" key="3">
    <source>
        <dbReference type="Proteomes" id="UP000011765"/>
    </source>
</evidence>
<dbReference type="InterPro" id="IPR019734">
    <property type="entry name" value="TPR_rpt"/>
</dbReference>
<reference evidence="2 3" key="1">
    <citation type="submission" date="2011-04" db="EMBL/GenBank/DDBJ databases">
        <title>The complete genome of Thermodesulfobium narugense DSM 14796.</title>
        <authorList>
            <consortium name="US DOE Joint Genome Institute (JGI-PGF)"/>
            <person name="Lucas S."/>
            <person name="Han J."/>
            <person name="Lapidus A."/>
            <person name="Bruce D."/>
            <person name="Goodwin L."/>
            <person name="Pitluck S."/>
            <person name="Peters L."/>
            <person name="Kyrpides N."/>
            <person name="Mavromatis K."/>
            <person name="Pagani I."/>
            <person name="Ivanova N."/>
            <person name="Ovchinnikova G."/>
            <person name="Zhang X."/>
            <person name="Saunders L."/>
            <person name="Detter J.C."/>
            <person name="Tapia R."/>
            <person name="Han C."/>
            <person name="Land M."/>
            <person name="Hauser L."/>
            <person name="Markowitz V."/>
            <person name="Cheng J.-F."/>
            <person name="Hugenholtz P."/>
            <person name="Woyke T."/>
            <person name="Wu D."/>
            <person name="Spring S."/>
            <person name="Schroeder M."/>
            <person name="Brambilla E."/>
            <person name="Klenk H.-P."/>
            <person name="Eisen J.A."/>
        </authorList>
    </citation>
    <scope>NUCLEOTIDE SEQUENCE [LARGE SCALE GENOMIC DNA]</scope>
    <source>
        <strain evidence="2 3">DSM 14796</strain>
    </source>
</reference>
<accession>M1E6Q7</accession>
<dbReference type="RefSeq" id="WP_013756642.1">
    <property type="nucleotide sequence ID" value="NC_015499.1"/>
</dbReference>
<dbReference type="InterPro" id="IPR044650">
    <property type="entry name" value="SRFR1-like"/>
</dbReference>
<dbReference type="HOGENOM" id="CLU_868494_0_0_9"/>
<dbReference type="PROSITE" id="PS50005">
    <property type="entry name" value="TPR"/>
    <property type="match status" value="5"/>
</dbReference>
<dbReference type="AlphaFoldDB" id="M1E6Q7"/>
<keyword evidence="3" id="KW-1185">Reference proteome</keyword>
<sequence>MIIKRYVIISLIIFIFIVTACYAAGLDDVYKQAEEKLQKGDALGCSIELTKALLQMDKNNPLRDKFLTLRGKCFYVDSDLTEASKDFNEAILLNPNNSEGYYGLAKINEETGNIDTAINFYTKAIEINSHVPKFYFGRAIDYYLEKKYDQSLEDVDNAIKLEPRSEYFLFKASLEQSNGKIDDALSTINSAYKLYPNSLQILEFKSSLELEKGDYENALLDVNKALEIDSKKADLFFLKGNILYDLSNFQGSLEALNFAISLDPNQSDYYAMRAKIEDSLKQPKKALDDIETALSISQNKYYYFQKAYYEYELNKYKDAKKDIEAALSLDPENSSFKDLKEAIDKKL</sequence>
<evidence type="ECO:0000256" key="1">
    <source>
        <dbReference type="PROSITE-ProRule" id="PRU00339"/>
    </source>
</evidence>
<dbReference type="Pfam" id="PF13431">
    <property type="entry name" value="TPR_17"/>
    <property type="match status" value="1"/>
</dbReference>
<dbReference type="PROSITE" id="PS51257">
    <property type="entry name" value="PROKAR_LIPOPROTEIN"/>
    <property type="match status" value="1"/>
</dbReference>
<dbReference type="GO" id="GO:0045892">
    <property type="term" value="P:negative regulation of DNA-templated transcription"/>
    <property type="evidence" value="ECO:0007669"/>
    <property type="project" value="InterPro"/>
</dbReference>
<dbReference type="PANTHER" id="PTHR44749:SF1">
    <property type="entry name" value="TETRATRICOPEPTIDE-LIKE HELICAL DOMAIN-CONTAINING PROTEIN"/>
    <property type="match status" value="1"/>
</dbReference>
<dbReference type="EMBL" id="CP002690">
    <property type="protein sequence ID" value="AEE14921.1"/>
    <property type="molecule type" value="Genomic_DNA"/>
</dbReference>
<evidence type="ECO:0000313" key="2">
    <source>
        <dbReference type="EMBL" id="AEE14921.1"/>
    </source>
</evidence>
<protein>
    <submittedName>
        <fullName evidence="2">Tetratricopeptide TPR_1 repeat-containing protein</fullName>
    </submittedName>
</protein>
<feature type="repeat" description="TPR" evidence="1">
    <location>
        <begin position="64"/>
        <end position="97"/>
    </location>
</feature>
<dbReference type="Pfam" id="PF13181">
    <property type="entry name" value="TPR_8"/>
    <property type="match status" value="1"/>
</dbReference>
<dbReference type="Proteomes" id="UP000011765">
    <property type="component" value="Chromosome"/>
</dbReference>
<dbReference type="Gene3D" id="1.25.40.10">
    <property type="entry name" value="Tetratricopeptide repeat domain"/>
    <property type="match status" value="4"/>
</dbReference>
<feature type="repeat" description="TPR" evidence="1">
    <location>
        <begin position="300"/>
        <end position="333"/>
    </location>
</feature>
<dbReference type="SUPFAM" id="SSF48452">
    <property type="entry name" value="TPR-like"/>
    <property type="match status" value="1"/>
</dbReference>
<dbReference type="OrthoDB" id="1737781at2"/>
<dbReference type="STRING" id="747365.Thena_1304"/>
<dbReference type="InterPro" id="IPR011990">
    <property type="entry name" value="TPR-like_helical_dom_sf"/>
</dbReference>
<feature type="repeat" description="TPR" evidence="1">
    <location>
        <begin position="233"/>
        <end position="266"/>
    </location>
</feature>
<feature type="repeat" description="TPR" evidence="1">
    <location>
        <begin position="132"/>
        <end position="165"/>
    </location>
</feature>
<keyword evidence="1" id="KW-0802">TPR repeat</keyword>
<dbReference type="eggNOG" id="COG0457">
    <property type="taxonomic scope" value="Bacteria"/>
</dbReference>
<feature type="repeat" description="TPR" evidence="1">
    <location>
        <begin position="98"/>
        <end position="131"/>
    </location>
</feature>
<organism evidence="2 3">
    <name type="scientific">Thermodesulfobium narugense DSM 14796</name>
    <dbReference type="NCBI Taxonomy" id="747365"/>
    <lineage>
        <taxon>Bacteria</taxon>
        <taxon>Pseudomonadati</taxon>
        <taxon>Thermodesulfobiota</taxon>
        <taxon>Thermodesulfobiia</taxon>
        <taxon>Thermodesulfobiales</taxon>
        <taxon>Thermodesulfobiaceae</taxon>
        <taxon>Thermodesulfobium</taxon>
    </lineage>
</organism>
<name>M1E6Q7_9BACT</name>
<dbReference type="SMART" id="SM00028">
    <property type="entry name" value="TPR"/>
    <property type="match status" value="8"/>
</dbReference>
<dbReference type="KEGG" id="tnr:Thena_1304"/>
<dbReference type="Pfam" id="PF13432">
    <property type="entry name" value="TPR_16"/>
    <property type="match status" value="1"/>
</dbReference>
<gene>
    <name evidence="2" type="ORF">Thena_1304</name>
</gene>
<dbReference type="PANTHER" id="PTHR44749">
    <property type="entry name" value="SUPPRESSOR OF RPS4-RLD 1"/>
    <property type="match status" value="1"/>
</dbReference>